<feature type="chain" id="PRO_5040307429" description="Secreted protein" evidence="1">
    <location>
        <begin position="19"/>
        <end position="95"/>
    </location>
</feature>
<keyword evidence="3" id="KW-1185">Reference proteome</keyword>
<reference evidence="2" key="1">
    <citation type="submission" date="2021-07" db="EMBL/GenBank/DDBJ databases">
        <authorList>
            <person name="Durling M."/>
        </authorList>
    </citation>
    <scope>NUCLEOTIDE SEQUENCE</scope>
</reference>
<dbReference type="AlphaFoldDB" id="A0A9N9LV56"/>
<accession>A0A9N9LV56</accession>
<evidence type="ECO:0000313" key="3">
    <source>
        <dbReference type="Proteomes" id="UP000701801"/>
    </source>
</evidence>
<evidence type="ECO:0008006" key="4">
    <source>
        <dbReference type="Google" id="ProtNLM"/>
    </source>
</evidence>
<comment type="caution">
    <text evidence="2">The sequence shown here is derived from an EMBL/GenBank/DDBJ whole genome shotgun (WGS) entry which is preliminary data.</text>
</comment>
<feature type="signal peptide" evidence="1">
    <location>
        <begin position="1"/>
        <end position="18"/>
    </location>
</feature>
<protein>
    <recommendedName>
        <fullName evidence="4">Secreted protein</fullName>
    </recommendedName>
</protein>
<keyword evidence="1" id="KW-0732">Signal</keyword>
<organism evidence="2 3">
    <name type="scientific">Hymenoscyphus albidus</name>
    <dbReference type="NCBI Taxonomy" id="595503"/>
    <lineage>
        <taxon>Eukaryota</taxon>
        <taxon>Fungi</taxon>
        <taxon>Dikarya</taxon>
        <taxon>Ascomycota</taxon>
        <taxon>Pezizomycotina</taxon>
        <taxon>Leotiomycetes</taxon>
        <taxon>Helotiales</taxon>
        <taxon>Helotiaceae</taxon>
        <taxon>Hymenoscyphus</taxon>
    </lineage>
</organism>
<dbReference type="Proteomes" id="UP000701801">
    <property type="component" value="Unassembled WGS sequence"/>
</dbReference>
<proteinExistence type="predicted"/>
<evidence type="ECO:0000256" key="1">
    <source>
        <dbReference type="SAM" id="SignalP"/>
    </source>
</evidence>
<gene>
    <name evidence="2" type="ORF">HYALB_00009916</name>
</gene>
<sequence>MQIQNLLVLVTLTTSVYGAGYGVAWCQGEKGVPLNLATEQVCKDLIGNGCTGCKVVRIDHFVTPVANFKIEGHDSGNSIAPQKLRKHIILAYQYK</sequence>
<name>A0A9N9LV56_9HELO</name>
<evidence type="ECO:0000313" key="2">
    <source>
        <dbReference type="EMBL" id="CAG8979014.1"/>
    </source>
</evidence>
<dbReference type="EMBL" id="CAJVRM010000292">
    <property type="protein sequence ID" value="CAG8979014.1"/>
    <property type="molecule type" value="Genomic_DNA"/>
</dbReference>